<dbReference type="PANTHER" id="PTHR18875">
    <property type="entry name" value="SARCOMA ANTIGEN NY-SAR-24/CYTOSKELETAL PROTEIN SOJO"/>
    <property type="match status" value="1"/>
</dbReference>
<dbReference type="PANTHER" id="PTHR18875:SF8">
    <property type="entry name" value="COILED-COIL DOMAIN-CONTAINING PROTEIN 18"/>
    <property type="match status" value="1"/>
</dbReference>
<evidence type="ECO:0000256" key="2">
    <source>
        <dbReference type="ARBA" id="ARBA00022490"/>
    </source>
</evidence>
<protein>
    <submittedName>
        <fullName evidence="6">Coiled-coil domain-containing protein 18-like</fullName>
    </submittedName>
</protein>
<feature type="coiled-coil region" evidence="4">
    <location>
        <begin position="248"/>
        <end position="331"/>
    </location>
</feature>
<evidence type="ECO:0000256" key="3">
    <source>
        <dbReference type="ARBA" id="ARBA00023054"/>
    </source>
</evidence>
<dbReference type="EMBL" id="LR783657">
    <property type="protein sequence ID" value="CAB3228324.1"/>
    <property type="molecule type" value="mRNA"/>
</dbReference>
<keyword evidence="3 4" id="KW-0175">Coiled coil</keyword>
<evidence type="ECO:0000256" key="1">
    <source>
        <dbReference type="ARBA" id="ARBA00004496"/>
    </source>
</evidence>
<gene>
    <name evidence="6" type="primary">Ccdc18</name>
</gene>
<evidence type="ECO:0000313" key="6">
    <source>
        <dbReference type="EMBL" id="CAB3228324.1"/>
    </source>
</evidence>
<organism evidence="6">
    <name type="scientific">Phallusia mammillata</name>
    <dbReference type="NCBI Taxonomy" id="59560"/>
    <lineage>
        <taxon>Eukaryota</taxon>
        <taxon>Metazoa</taxon>
        <taxon>Chordata</taxon>
        <taxon>Tunicata</taxon>
        <taxon>Ascidiacea</taxon>
        <taxon>Phlebobranchia</taxon>
        <taxon>Ascidiidae</taxon>
        <taxon>Phallusia</taxon>
    </lineage>
</organism>
<feature type="compositionally biased region" description="Polar residues" evidence="5">
    <location>
        <begin position="1"/>
        <end position="18"/>
    </location>
</feature>
<feature type="coiled-coil region" evidence="4">
    <location>
        <begin position="698"/>
        <end position="764"/>
    </location>
</feature>
<feature type="coiled-coil region" evidence="4">
    <location>
        <begin position="62"/>
        <end position="130"/>
    </location>
</feature>
<feature type="region of interest" description="Disordered" evidence="5">
    <location>
        <begin position="1"/>
        <end position="38"/>
    </location>
</feature>
<feature type="coiled-coil region" evidence="4">
    <location>
        <begin position="434"/>
        <end position="475"/>
    </location>
</feature>
<dbReference type="Gene3D" id="1.10.287.1490">
    <property type="match status" value="1"/>
</dbReference>
<comment type="subcellular location">
    <subcellularLocation>
        <location evidence="1">Cytoplasm</location>
    </subcellularLocation>
</comment>
<evidence type="ECO:0000256" key="5">
    <source>
        <dbReference type="SAM" id="MobiDB-lite"/>
    </source>
</evidence>
<name>A0A6F9D8Q6_9ASCI</name>
<feature type="coiled-coil region" evidence="4">
    <location>
        <begin position="923"/>
        <end position="957"/>
    </location>
</feature>
<feature type="coiled-coil region" evidence="4">
    <location>
        <begin position="1095"/>
        <end position="1147"/>
    </location>
</feature>
<feature type="coiled-coil region" evidence="4">
    <location>
        <begin position="1022"/>
        <end position="1059"/>
    </location>
</feature>
<accession>A0A6F9D8Q6</accession>
<proteinExistence type="evidence at transcript level"/>
<feature type="coiled-coil region" evidence="4">
    <location>
        <begin position="511"/>
        <end position="538"/>
    </location>
</feature>
<keyword evidence="2" id="KW-0963">Cytoplasm</keyword>
<evidence type="ECO:0000256" key="4">
    <source>
        <dbReference type="SAM" id="Coils"/>
    </source>
</evidence>
<dbReference type="GO" id="GO:0005737">
    <property type="term" value="C:cytoplasm"/>
    <property type="evidence" value="ECO:0007669"/>
    <property type="project" value="UniProtKB-SubCell"/>
</dbReference>
<feature type="coiled-coil region" evidence="4">
    <location>
        <begin position="839"/>
        <end position="873"/>
    </location>
</feature>
<reference evidence="6" key="1">
    <citation type="submission" date="2020-04" db="EMBL/GenBank/DDBJ databases">
        <authorList>
            <person name="Neveu A P."/>
        </authorList>
    </citation>
    <scope>NUCLEOTIDE SEQUENCE</scope>
    <source>
        <tissue evidence="6">Whole embryo</tissue>
    </source>
</reference>
<sequence length="1403" mass="163014">MDGSPYQDSNLEQQSCMESSDRSHSKTSVKHSPCRPISARSNATSVTLLETDVEIQHPRNSMSIIQADNERLKSLIVELQQQLLFMKHKMKLQEYSNGVSDKFQCLNDELEASQRKIRMNEEDLEKSEINCHEKDKEILALKTCLFQMEQRQLTNLDLLTSLKTEKKRLLHKLQTQSEEWKEKETCIVKTYITNQQEMQNKLNAALKDKANYHQILNSERKQNLKLVADVREQETKTRGLENEKVIQQKEVTRMLDEAQKKIKSFVEEVSTLRKQNVKLTDDITTLQTNCSKFEAQVSQLEDHVKDKANQYDKSYEENASLKEINKQLKKENLVILEKMEKLQDGLSEKKMLWCNASTLTEENMTFGQEAEFKRCLELETKLESKDLYVKHLEVELEVQMKEVKKWEQMQYELQKIKTTTENNDERSKLHENILHSLDDERNILQHKVKDLEELLRKQMNECESLEQRLQERTNTISEKQITFHNLMEEHASLKCKHGETNKQYVSIKNDLSKKIEENKSLNKKVKYLEESLLEKERMNDEQIKSVSKQELIYKQNLKKINCCHSEEIKDLTSQIHEVQMKRGHDKQQAANLSEEVFRLNSLLQDSILKEQCLDNKATSLEMEIKKRNKEHEDLLIFLQHKVKSSSLEVKSLESALTQCKSDIESYVDQLHLSQTNFQDELSIKHAEVEEMKQTLLLYESSNNKMSIQQAEMEKAMLEKEKMLEAAAAKCLIFENCQKNLQSKVSSLEQQLLQTDARNKCLLQEMDDKLQIACHQLDQKHKEFIALNETLRNVDKEFLECKHNLAHNEIQLEKLMQEKCEALQSLEKSEFEWNEIKAKLDDKIEHVVRMEDLVKQLEQDLKIADKKHLNLETQLADSLSISLKVDSQNKELVKSSDSFEKEVKQKQILIESLRKTVSTCQNDLQYKTEELKRLEKTLEERQSQLDQRADQLSEIQKRVDEFQKYSEKCNLVLNNQLQTTRTELNERNKLVDEFDKRVSCMGDEVVELRHQLIAERQNVSSLNQDLHRSKEHLQNVVKELNEVTDANETYRKQCLELSQEIGASQERERTISQSYQECRGNVERCNKQIEKLLVHVNEQTEHCKAKDRRIDQLTEQLSAAEASKSTEAEAFRQQLETSKKELQQIRASCIDEVNKLKTSNTKLTQQLSLLTGNGKDNLESQQKDQLLRQRVVDLERELLCQKQTIEAANDAIILKDSESARCHARVSGFNRLAALEATSFTIANDGKPGVCITSQANQSVDKWNDAESNSYQPPLKNNSTTMSLFADVDAEICSLAASFVPVTGANAHMNSETDSFFVTSSPTVSYHSINVPGREETSLHQRVFADRLDSHSTLDLDIFENRTNKHYLQGTGQCVLDLKRKMEESENRRRCISSKLKLLDPDPS</sequence>